<dbReference type="InterPro" id="IPR036888">
    <property type="entry name" value="DNA_integrity_DisA_N_sf"/>
</dbReference>
<evidence type="ECO:0000256" key="4">
    <source>
        <dbReference type="ARBA" id="ARBA00022692"/>
    </source>
</evidence>
<dbReference type="PROSITE" id="PS51794">
    <property type="entry name" value="DAC"/>
    <property type="match status" value="1"/>
</dbReference>
<protein>
    <recommendedName>
        <fullName evidence="10">Diadenylate cyclase</fullName>
        <shortName evidence="10">DAC</shortName>
        <ecNumber evidence="10">2.7.7.85</ecNumber>
    </recommendedName>
    <alternativeName>
        <fullName evidence="10">Cyclic-di-AMP synthase</fullName>
        <shortName evidence="10">c-di-AMP synthase</shortName>
    </alternativeName>
</protein>
<dbReference type="InterPro" id="IPR014046">
    <property type="entry name" value="C-di-AMP_synthase"/>
</dbReference>
<comment type="function">
    <text evidence="10">Catalyzes the condensation of 2 ATP molecules into cyclic di-AMP (c-di-AMP), a second messenger used to regulate differing processes in different bacteria.</text>
</comment>
<keyword evidence="2 10" id="KW-1003">Cell membrane</keyword>
<dbReference type="GO" id="GO:0005524">
    <property type="term" value="F:ATP binding"/>
    <property type="evidence" value="ECO:0007669"/>
    <property type="project" value="UniProtKB-UniRule"/>
</dbReference>
<comment type="caution">
    <text evidence="10">Lacks conserved residue(s) required for the propagation of feature annotation.</text>
</comment>
<keyword evidence="7 10" id="KW-0067">ATP-binding</keyword>
<dbReference type="FunFam" id="3.40.1700.10:FF:000002">
    <property type="entry name" value="Diadenylate cyclase"/>
    <property type="match status" value="1"/>
</dbReference>
<dbReference type="PANTHER" id="PTHR34185:SF1">
    <property type="entry name" value="DIADENYLATE CYCLASE"/>
    <property type="match status" value="1"/>
</dbReference>
<dbReference type="RefSeq" id="WP_210118480.1">
    <property type="nucleotide sequence ID" value="NZ_CP054142.1"/>
</dbReference>
<reference evidence="13" key="1">
    <citation type="submission" date="2020-05" db="EMBL/GenBank/DDBJ databases">
        <authorList>
            <person name="Zeng H."/>
            <person name="Chan Y.K."/>
            <person name="Watt R.M."/>
        </authorList>
    </citation>
    <scope>NUCLEOTIDE SEQUENCE</scope>
    <source>
        <strain evidence="13">ATCC 700770</strain>
        <strain evidence="12">ATCC 700773</strain>
    </source>
</reference>
<dbReference type="EMBL" id="CP054142">
    <property type="protein sequence ID" value="QTQ14148.1"/>
    <property type="molecule type" value="Genomic_DNA"/>
</dbReference>
<evidence type="ECO:0000256" key="2">
    <source>
        <dbReference type="ARBA" id="ARBA00022475"/>
    </source>
</evidence>
<reference evidence="13 14" key="2">
    <citation type="journal article" date="2021" name="Microbiol. Resour. Announc.">
        <title>Complete Genome Sequences of Three Human Oral Treponema parvum Isolates.</title>
        <authorList>
            <person name="Zeng H."/>
            <person name="Watt R.M."/>
        </authorList>
    </citation>
    <scope>NUCLEOTIDE SEQUENCE [LARGE SCALE GENOMIC DNA]</scope>
    <source>
        <strain evidence="13 14">ATCC 700770</strain>
        <strain evidence="12">ATCC 700773</strain>
    </source>
</reference>
<sequence length="272" mass="30670">MNIFDDLSKLYDFIRPFFDIGIIAFLLYKAYAVMRKTNSVQIIRSAVIIAFAYAAALLFKLSTLQWILNILAQGILICFAIVFQPELRKIFLKIGQVNWFAFRNRTKHSYVDAVLIAADQLSKLKRGMLVVFTRRTKLDDIIETGTKLNADLSSSLLLTIFAFNTTMHDGACVIQGGKVIAAGCFLPLSEQYDIKKTFGTRHRAALGISEATDAVVLVVSEESGAISLAYESRLHYDLNSDELMQRLETLLELKTEDYTIEDTIDENTTDNR</sequence>
<dbReference type="InterPro" id="IPR050338">
    <property type="entry name" value="DisA"/>
</dbReference>
<keyword evidence="5 10" id="KW-0548">Nucleotidyltransferase</keyword>
<keyword evidence="9 10" id="KW-0472">Membrane</keyword>
<feature type="domain" description="DAC" evidence="11">
    <location>
        <begin position="84"/>
        <end position="240"/>
    </location>
</feature>
<dbReference type="Proteomes" id="UP000671995">
    <property type="component" value="Chromosome"/>
</dbReference>
<dbReference type="EMBL" id="CP054257">
    <property type="protein sequence ID" value="QTQ11686.1"/>
    <property type="molecule type" value="Genomic_DNA"/>
</dbReference>
<keyword evidence="3 10" id="KW-0808">Transferase</keyword>
<evidence type="ECO:0000256" key="3">
    <source>
        <dbReference type="ARBA" id="ARBA00022679"/>
    </source>
</evidence>
<feature type="transmembrane region" description="Helical" evidence="10">
    <location>
        <begin position="65"/>
        <end position="83"/>
    </location>
</feature>
<dbReference type="GO" id="GO:0106408">
    <property type="term" value="F:diadenylate cyclase activity"/>
    <property type="evidence" value="ECO:0007669"/>
    <property type="project" value="UniProtKB-EC"/>
</dbReference>
<dbReference type="GO" id="GO:0006171">
    <property type="term" value="P:cAMP biosynthetic process"/>
    <property type="evidence" value="ECO:0007669"/>
    <property type="project" value="InterPro"/>
</dbReference>
<dbReference type="NCBIfam" id="TIGR00159">
    <property type="entry name" value="diadenylate cyclase CdaA"/>
    <property type="match status" value="1"/>
</dbReference>
<dbReference type="EC" id="2.7.7.85" evidence="10"/>
<evidence type="ECO:0000256" key="8">
    <source>
        <dbReference type="ARBA" id="ARBA00022989"/>
    </source>
</evidence>
<organism evidence="13 14">
    <name type="scientific">Treponema parvum</name>
    <dbReference type="NCBI Taxonomy" id="138851"/>
    <lineage>
        <taxon>Bacteria</taxon>
        <taxon>Pseudomonadati</taxon>
        <taxon>Spirochaetota</taxon>
        <taxon>Spirochaetia</taxon>
        <taxon>Spirochaetales</taxon>
        <taxon>Treponemataceae</taxon>
        <taxon>Treponema</taxon>
    </lineage>
</organism>
<evidence type="ECO:0000256" key="7">
    <source>
        <dbReference type="ARBA" id="ARBA00022840"/>
    </source>
</evidence>
<evidence type="ECO:0000256" key="6">
    <source>
        <dbReference type="ARBA" id="ARBA00022741"/>
    </source>
</evidence>
<keyword evidence="4 10" id="KW-0812">Transmembrane</keyword>
<feature type="transmembrane region" description="Helical" evidence="10">
    <location>
        <begin position="42"/>
        <end position="59"/>
    </location>
</feature>
<evidence type="ECO:0000313" key="13">
    <source>
        <dbReference type="EMBL" id="QTQ14148.1"/>
    </source>
</evidence>
<accession>A0A975F4J3</accession>
<dbReference type="Proteomes" id="UP000671908">
    <property type="component" value="Chromosome"/>
</dbReference>
<dbReference type="PANTHER" id="PTHR34185">
    <property type="entry name" value="DIADENYLATE CYCLASE"/>
    <property type="match status" value="1"/>
</dbReference>
<dbReference type="SUPFAM" id="SSF143597">
    <property type="entry name" value="YojJ-like"/>
    <property type="match status" value="1"/>
</dbReference>
<dbReference type="PIRSF" id="PIRSF004793">
    <property type="entry name" value="UCP004793"/>
    <property type="match status" value="1"/>
</dbReference>
<gene>
    <name evidence="10" type="primary">dacA</name>
    <name evidence="12" type="ORF">HRI96_05410</name>
    <name evidence="13" type="ORF">HRQ91_06585</name>
</gene>
<evidence type="ECO:0000313" key="12">
    <source>
        <dbReference type="EMBL" id="QTQ11686.1"/>
    </source>
</evidence>
<evidence type="ECO:0000256" key="9">
    <source>
        <dbReference type="ARBA" id="ARBA00023136"/>
    </source>
</evidence>
<dbReference type="InterPro" id="IPR034701">
    <property type="entry name" value="CdaA"/>
</dbReference>
<evidence type="ECO:0000256" key="1">
    <source>
        <dbReference type="ARBA" id="ARBA00000877"/>
    </source>
</evidence>
<dbReference type="GO" id="GO:0004016">
    <property type="term" value="F:adenylate cyclase activity"/>
    <property type="evidence" value="ECO:0007669"/>
    <property type="project" value="UniProtKB-UniRule"/>
</dbReference>
<dbReference type="Pfam" id="PF02457">
    <property type="entry name" value="DAC"/>
    <property type="match status" value="1"/>
</dbReference>
<evidence type="ECO:0000313" key="14">
    <source>
        <dbReference type="Proteomes" id="UP000671908"/>
    </source>
</evidence>
<keyword evidence="8 10" id="KW-1133">Transmembrane helix</keyword>
<name>A0A975F4J3_9SPIR</name>
<keyword evidence="6 10" id="KW-0547">Nucleotide-binding</keyword>
<dbReference type="InterPro" id="IPR003390">
    <property type="entry name" value="DNA_integrity_scan_DisA_N"/>
</dbReference>
<feature type="transmembrane region" description="Helical" evidence="10">
    <location>
        <begin position="13"/>
        <end position="30"/>
    </location>
</feature>
<comment type="similarity">
    <text evidence="10">Belongs to the adenylate cyclase family. DacA/CdaA subfamily.</text>
</comment>
<keyword evidence="14" id="KW-1185">Reference proteome</keyword>
<evidence type="ECO:0000256" key="10">
    <source>
        <dbReference type="HAMAP-Rule" id="MF_01499"/>
    </source>
</evidence>
<comment type="catalytic activity">
    <reaction evidence="1 10">
        <text>2 ATP = 3',3'-c-di-AMP + 2 diphosphate</text>
        <dbReference type="Rhea" id="RHEA:35655"/>
        <dbReference type="ChEBI" id="CHEBI:30616"/>
        <dbReference type="ChEBI" id="CHEBI:33019"/>
        <dbReference type="ChEBI" id="CHEBI:71500"/>
        <dbReference type="EC" id="2.7.7.85"/>
    </reaction>
</comment>
<comment type="subunit">
    <text evidence="10">Probably a homodimer.</text>
</comment>
<evidence type="ECO:0000259" key="11">
    <source>
        <dbReference type="PROSITE" id="PS51794"/>
    </source>
</evidence>
<proteinExistence type="inferred from homology"/>
<dbReference type="KEGG" id="tpav:HRQ91_06585"/>
<dbReference type="Gene3D" id="3.40.1700.10">
    <property type="entry name" value="DNA integrity scanning protein, DisA, N-terminal domain"/>
    <property type="match status" value="1"/>
</dbReference>
<dbReference type="AlphaFoldDB" id="A0A975F4J3"/>
<dbReference type="HAMAP" id="MF_01499">
    <property type="entry name" value="DacA"/>
    <property type="match status" value="1"/>
</dbReference>
<evidence type="ECO:0000256" key="5">
    <source>
        <dbReference type="ARBA" id="ARBA00022695"/>
    </source>
</evidence>